<keyword evidence="2" id="KW-1185">Reference proteome</keyword>
<reference evidence="1 2" key="1">
    <citation type="submission" date="2023-10" db="EMBL/GenBank/DDBJ databases">
        <title>Draft genome sequence of Xylaria bambusicola isolate GMP-LS, the root and basal stem rot pathogen of sugarcane in Indonesia.</title>
        <authorList>
            <person name="Selvaraj P."/>
            <person name="Muralishankar V."/>
            <person name="Muruganantham S."/>
            <person name="Sp S."/>
            <person name="Haryani S."/>
            <person name="Lau K.J.X."/>
            <person name="Naqvi N.I."/>
        </authorList>
    </citation>
    <scope>NUCLEOTIDE SEQUENCE [LARGE SCALE GENOMIC DNA]</scope>
    <source>
        <strain evidence="1">GMP-LS</strain>
    </source>
</reference>
<dbReference type="EMBL" id="JAWHQM010000112">
    <property type="protein sequence ID" value="KAK5637385.1"/>
    <property type="molecule type" value="Genomic_DNA"/>
</dbReference>
<dbReference type="AlphaFoldDB" id="A0AAN7Z524"/>
<comment type="caution">
    <text evidence="1">The sequence shown here is derived from an EMBL/GenBank/DDBJ whole genome shotgun (WGS) entry which is preliminary data.</text>
</comment>
<evidence type="ECO:0000313" key="2">
    <source>
        <dbReference type="Proteomes" id="UP001305414"/>
    </source>
</evidence>
<accession>A0AAN7Z524</accession>
<protein>
    <submittedName>
        <fullName evidence="1">Uncharacterized protein</fullName>
    </submittedName>
</protein>
<proteinExistence type="predicted"/>
<organism evidence="1 2">
    <name type="scientific">Xylaria bambusicola</name>
    <dbReference type="NCBI Taxonomy" id="326684"/>
    <lineage>
        <taxon>Eukaryota</taxon>
        <taxon>Fungi</taxon>
        <taxon>Dikarya</taxon>
        <taxon>Ascomycota</taxon>
        <taxon>Pezizomycotina</taxon>
        <taxon>Sordariomycetes</taxon>
        <taxon>Xylariomycetidae</taxon>
        <taxon>Xylariales</taxon>
        <taxon>Xylariaceae</taxon>
        <taxon>Xylaria</taxon>
    </lineage>
</organism>
<name>A0AAN7Z524_9PEZI</name>
<evidence type="ECO:0000313" key="1">
    <source>
        <dbReference type="EMBL" id="KAK5637385.1"/>
    </source>
</evidence>
<dbReference type="Proteomes" id="UP001305414">
    <property type="component" value="Unassembled WGS sequence"/>
</dbReference>
<sequence>MLFLSFGDRMRHYVPSHKGQTARLQSAVSEFIVNSSTCVLDSHQSGLPINNGAFLMQGSKADARQKQKT</sequence>
<gene>
    <name evidence="1" type="ORF">RRF57_013097</name>
</gene>